<comment type="cofactor">
    <cofactor evidence="1">
        <name>Mn(2+)</name>
        <dbReference type="ChEBI" id="CHEBI:29035"/>
    </cofactor>
</comment>
<proteinExistence type="inferred from homology"/>
<dbReference type="SUPFAM" id="SSF81301">
    <property type="entry name" value="Nucleotidyltransferase"/>
    <property type="match status" value="1"/>
</dbReference>
<comment type="caution">
    <text evidence="12">The sequence shown here is derived from an EMBL/GenBank/DDBJ whole genome shotgun (WGS) entry which is preliminary data.</text>
</comment>
<dbReference type="SUPFAM" id="SSF81631">
    <property type="entry name" value="PAP/OAS1 substrate-binding domain"/>
    <property type="match status" value="1"/>
</dbReference>
<evidence type="ECO:0000313" key="12">
    <source>
        <dbReference type="EMBL" id="CAG8493206.1"/>
    </source>
</evidence>
<keyword evidence="7" id="KW-0808">Transferase</keyword>
<evidence type="ECO:0000313" key="13">
    <source>
        <dbReference type="Proteomes" id="UP000789901"/>
    </source>
</evidence>
<name>A0ABM8W0G4_GIGMA</name>
<evidence type="ECO:0000256" key="9">
    <source>
        <dbReference type="ARBA" id="ARBA00022842"/>
    </source>
</evidence>
<evidence type="ECO:0000256" key="6">
    <source>
        <dbReference type="ARBA" id="ARBA00022490"/>
    </source>
</evidence>
<evidence type="ECO:0000256" key="7">
    <source>
        <dbReference type="ARBA" id="ARBA00022679"/>
    </source>
</evidence>
<reference evidence="12 13" key="1">
    <citation type="submission" date="2021-06" db="EMBL/GenBank/DDBJ databases">
        <authorList>
            <person name="Kallberg Y."/>
            <person name="Tangrot J."/>
            <person name="Rosling A."/>
        </authorList>
    </citation>
    <scope>NUCLEOTIDE SEQUENCE [LARGE SCALE GENOMIC DNA]</scope>
    <source>
        <strain evidence="12 13">120-4 pot B 10/14</strain>
    </source>
</reference>
<sequence>MTKCTKSEILTKQIKDLYQQLVVTEENYLKNKWVVLKINEMLDIKWPNNNIECYLFGSSKTRLAIAKSDIDICVKTKNVGINIYMIKEVLENYNTRLINAYLEISSERVRILVTIIRHWAKQREMSDASNGTLSLYTWTLMILNFLQSRDPPILPVLSVLQLEGDCFTMIPSQEGFKNKKNNESIGELLLKFFYHFSYEFDYNSNVVSLRQGKYLTKKEKNWNNYIGLCVEEPINPERNLGNSLKSESFKKLKNEFCRAYKILDKSVFLKHCCLSYKLNEIYYKCENENLITLKMLKEANICIKNGLIF</sequence>
<dbReference type="InterPro" id="IPR002058">
    <property type="entry name" value="PAP_assoc"/>
</dbReference>
<evidence type="ECO:0000256" key="5">
    <source>
        <dbReference type="ARBA" id="ARBA00012388"/>
    </source>
</evidence>
<keyword evidence="6" id="KW-0963">Cytoplasm</keyword>
<evidence type="ECO:0000259" key="10">
    <source>
        <dbReference type="Pfam" id="PF03828"/>
    </source>
</evidence>
<evidence type="ECO:0000259" key="11">
    <source>
        <dbReference type="Pfam" id="PF22600"/>
    </source>
</evidence>
<accession>A0ABM8W0G4</accession>
<organism evidence="12 13">
    <name type="scientific">Gigaspora margarita</name>
    <dbReference type="NCBI Taxonomy" id="4874"/>
    <lineage>
        <taxon>Eukaryota</taxon>
        <taxon>Fungi</taxon>
        <taxon>Fungi incertae sedis</taxon>
        <taxon>Mucoromycota</taxon>
        <taxon>Glomeromycotina</taxon>
        <taxon>Glomeromycetes</taxon>
        <taxon>Diversisporales</taxon>
        <taxon>Gigasporaceae</taxon>
        <taxon>Gigaspora</taxon>
    </lineage>
</organism>
<evidence type="ECO:0000256" key="8">
    <source>
        <dbReference type="ARBA" id="ARBA00022723"/>
    </source>
</evidence>
<comment type="similarity">
    <text evidence="4">Belongs to the DNA polymerase type-B-like family.</text>
</comment>
<keyword evidence="9" id="KW-0460">Magnesium</keyword>
<evidence type="ECO:0000256" key="2">
    <source>
        <dbReference type="ARBA" id="ARBA00001946"/>
    </source>
</evidence>
<dbReference type="PANTHER" id="PTHR12271">
    <property type="entry name" value="POLY A POLYMERASE CID PAP -RELATED"/>
    <property type="match status" value="1"/>
</dbReference>
<feature type="domain" description="Poly(A) RNA polymerase mitochondrial-like central palm" evidence="11">
    <location>
        <begin position="10"/>
        <end position="99"/>
    </location>
</feature>
<gene>
    <name evidence="12" type="ORF">GMARGA_LOCUS1825</name>
</gene>
<evidence type="ECO:0000256" key="1">
    <source>
        <dbReference type="ARBA" id="ARBA00001936"/>
    </source>
</evidence>
<dbReference type="Pfam" id="PF22600">
    <property type="entry name" value="MTPAP-like_central"/>
    <property type="match status" value="1"/>
</dbReference>
<dbReference type="Gene3D" id="1.10.1410.10">
    <property type="match status" value="1"/>
</dbReference>
<dbReference type="Proteomes" id="UP000789901">
    <property type="component" value="Unassembled WGS sequence"/>
</dbReference>
<evidence type="ECO:0000256" key="4">
    <source>
        <dbReference type="ARBA" id="ARBA00008593"/>
    </source>
</evidence>
<dbReference type="EC" id="2.7.7.19" evidence="5"/>
<dbReference type="Pfam" id="PF03828">
    <property type="entry name" value="PAP_assoc"/>
    <property type="match status" value="1"/>
</dbReference>
<dbReference type="InterPro" id="IPR043519">
    <property type="entry name" value="NT_sf"/>
</dbReference>
<dbReference type="EMBL" id="CAJVQB010000511">
    <property type="protein sequence ID" value="CAG8493206.1"/>
    <property type="molecule type" value="Genomic_DNA"/>
</dbReference>
<protein>
    <recommendedName>
        <fullName evidence="5">polynucleotide adenylyltransferase</fullName>
        <ecNumber evidence="5">2.7.7.19</ecNumber>
    </recommendedName>
</protein>
<comment type="subcellular location">
    <subcellularLocation>
        <location evidence="3">Cytoplasm</location>
    </subcellularLocation>
</comment>
<feature type="domain" description="PAP-associated" evidence="10">
    <location>
        <begin position="184"/>
        <end position="237"/>
    </location>
</feature>
<dbReference type="PANTHER" id="PTHR12271:SF40">
    <property type="entry name" value="POLY(A) RNA POLYMERASE GLD2"/>
    <property type="match status" value="1"/>
</dbReference>
<dbReference type="InterPro" id="IPR054708">
    <property type="entry name" value="MTPAP-like_central"/>
</dbReference>
<keyword evidence="8" id="KW-0479">Metal-binding</keyword>
<evidence type="ECO:0000256" key="3">
    <source>
        <dbReference type="ARBA" id="ARBA00004496"/>
    </source>
</evidence>
<comment type="cofactor">
    <cofactor evidence="2">
        <name>Mg(2+)</name>
        <dbReference type="ChEBI" id="CHEBI:18420"/>
    </cofactor>
</comment>
<keyword evidence="13" id="KW-1185">Reference proteome</keyword>